<keyword evidence="3" id="KW-1185">Reference proteome</keyword>
<protein>
    <submittedName>
        <fullName evidence="2">Uncharacterized protein</fullName>
    </submittedName>
</protein>
<evidence type="ECO:0000313" key="3">
    <source>
        <dbReference type="Proteomes" id="UP000516173"/>
    </source>
</evidence>
<feature type="transmembrane region" description="Helical" evidence="1">
    <location>
        <begin position="12"/>
        <end position="31"/>
    </location>
</feature>
<dbReference type="RefSeq" id="WP_187685459.1">
    <property type="nucleotide sequence ID" value="NZ_AP023396.1"/>
</dbReference>
<feature type="transmembrane region" description="Helical" evidence="1">
    <location>
        <begin position="52"/>
        <end position="76"/>
    </location>
</feature>
<keyword evidence="1" id="KW-0472">Membrane</keyword>
<accession>A0A7G1KV18</accession>
<proteinExistence type="predicted"/>
<dbReference type="AlphaFoldDB" id="A0A7G1KV18"/>
<sequence length="92" mass="9559">MDTVVLISKELWRVTLAALVFGAGLPAFFALGVRFQSRADGTVTLSPARRRAALAAAAVCFAVVLAAVVTGVLYVAKAFLAARLGIHLFGQG</sequence>
<keyword evidence="1" id="KW-1133">Transmembrane helix</keyword>
<dbReference type="GeneID" id="80350924"/>
<name>A0A7G1KV18_9NOCA</name>
<dbReference type="EMBL" id="AP023396">
    <property type="protein sequence ID" value="BCK58771.1"/>
    <property type="molecule type" value="Genomic_DNA"/>
</dbReference>
<dbReference type="Proteomes" id="UP000516173">
    <property type="component" value="Chromosome"/>
</dbReference>
<evidence type="ECO:0000313" key="2">
    <source>
        <dbReference type="EMBL" id="BCK58771.1"/>
    </source>
</evidence>
<reference evidence="2 3" key="1">
    <citation type="submission" date="2020-08" db="EMBL/GenBank/DDBJ databases">
        <title>Genome Sequencing of Nocardia wallacei strain FMUON74 and assembly.</title>
        <authorList>
            <person name="Toyokawa M."/>
            <person name="Uesaka K."/>
        </authorList>
    </citation>
    <scope>NUCLEOTIDE SEQUENCE [LARGE SCALE GENOMIC DNA]</scope>
    <source>
        <strain evidence="2 3">FMUON74</strain>
    </source>
</reference>
<keyword evidence="1" id="KW-0812">Transmembrane</keyword>
<evidence type="ECO:0000256" key="1">
    <source>
        <dbReference type="SAM" id="Phobius"/>
    </source>
</evidence>
<dbReference type="KEGG" id="nwl:NWFMUON74_65430"/>
<gene>
    <name evidence="2" type="ORF">NWFMUON74_65430</name>
</gene>
<organism evidence="2 3">
    <name type="scientific">Nocardia wallacei</name>
    <dbReference type="NCBI Taxonomy" id="480035"/>
    <lineage>
        <taxon>Bacteria</taxon>
        <taxon>Bacillati</taxon>
        <taxon>Actinomycetota</taxon>
        <taxon>Actinomycetes</taxon>
        <taxon>Mycobacteriales</taxon>
        <taxon>Nocardiaceae</taxon>
        <taxon>Nocardia</taxon>
    </lineage>
</organism>